<evidence type="ECO:0000313" key="2">
    <source>
        <dbReference type="Proteomes" id="UP000051952"/>
    </source>
</evidence>
<dbReference type="AlphaFoldDB" id="A0A0S4JR01"/>
<name>A0A0S4JR01_BODSA</name>
<dbReference type="Proteomes" id="UP000051952">
    <property type="component" value="Unassembled WGS sequence"/>
</dbReference>
<dbReference type="EMBL" id="CYKH01001964">
    <property type="protein sequence ID" value="CUG91740.1"/>
    <property type="molecule type" value="Genomic_DNA"/>
</dbReference>
<evidence type="ECO:0000313" key="1">
    <source>
        <dbReference type="EMBL" id="CUG91740.1"/>
    </source>
</evidence>
<sequence>MKRMTARCVVLSDEVGRLDVVERKVMQELITSEENTLLMAFEYGQRTNDIDSLTALVQLLRAHAAREQLRLLEGERDLDKFRELVAHELQTIQSATGALRQRLAEHKAESTAWEHQTKRQRSEILRLQQERLELEARTETSLLQHAREVFRV</sequence>
<gene>
    <name evidence="1" type="ORF">BSAL_33830</name>
</gene>
<accession>A0A0S4JR01</accession>
<reference evidence="2" key="1">
    <citation type="submission" date="2015-09" db="EMBL/GenBank/DDBJ databases">
        <authorList>
            <consortium name="Pathogen Informatics"/>
        </authorList>
    </citation>
    <scope>NUCLEOTIDE SEQUENCE [LARGE SCALE GENOMIC DNA]</scope>
    <source>
        <strain evidence="2">Lake Konstanz</strain>
    </source>
</reference>
<dbReference type="VEuPathDB" id="TriTrypDB:BSAL_33830"/>
<protein>
    <submittedName>
        <fullName evidence="1">Uncharacterized protein</fullName>
    </submittedName>
</protein>
<organism evidence="1 2">
    <name type="scientific">Bodo saltans</name>
    <name type="common">Flagellated protozoan</name>
    <dbReference type="NCBI Taxonomy" id="75058"/>
    <lineage>
        <taxon>Eukaryota</taxon>
        <taxon>Discoba</taxon>
        <taxon>Euglenozoa</taxon>
        <taxon>Kinetoplastea</taxon>
        <taxon>Metakinetoplastina</taxon>
        <taxon>Eubodonida</taxon>
        <taxon>Bodonidae</taxon>
        <taxon>Bodo</taxon>
    </lineage>
</organism>
<keyword evidence="2" id="KW-1185">Reference proteome</keyword>
<proteinExistence type="predicted"/>